<name>A0A839XIZ5_9PSEU</name>
<feature type="compositionally biased region" description="Basic and acidic residues" evidence="1">
    <location>
        <begin position="427"/>
        <end position="452"/>
    </location>
</feature>
<evidence type="ECO:0000256" key="1">
    <source>
        <dbReference type="SAM" id="MobiDB-lite"/>
    </source>
</evidence>
<organism evidence="2 3">
    <name type="scientific">Prauserella sediminis</name>
    <dbReference type="NCBI Taxonomy" id="577680"/>
    <lineage>
        <taxon>Bacteria</taxon>
        <taxon>Bacillati</taxon>
        <taxon>Actinomycetota</taxon>
        <taxon>Actinomycetes</taxon>
        <taxon>Pseudonocardiales</taxon>
        <taxon>Pseudonocardiaceae</taxon>
        <taxon>Prauserella</taxon>
        <taxon>Prauserella salsuginis group</taxon>
    </lineage>
</organism>
<feature type="compositionally biased region" description="Low complexity" evidence="1">
    <location>
        <begin position="251"/>
        <end position="283"/>
    </location>
</feature>
<feature type="compositionally biased region" description="Basic and acidic residues" evidence="1">
    <location>
        <begin position="382"/>
        <end position="401"/>
    </location>
</feature>
<reference evidence="2 3" key="1">
    <citation type="submission" date="2020-08" db="EMBL/GenBank/DDBJ databases">
        <title>Sequencing the genomes of 1000 actinobacteria strains.</title>
        <authorList>
            <person name="Klenk H.-P."/>
        </authorList>
    </citation>
    <scope>NUCLEOTIDE SEQUENCE [LARGE SCALE GENOMIC DNA]</scope>
    <source>
        <strain evidence="2 3">DSM 45267</strain>
    </source>
</reference>
<sequence>MVDLRSGGDQDGFGVPLRLYNVLLALAGRLDDSALSEARELVARSNLDDATELTVGSLVAGRLPVRPAEQRELASLLELTRSDPTLADPLTVVEDIAATEHRFSREDDPDTGVGDALDRVLRVLPDLRSVHAVWRNTAAGSVPGPLPQRVVLVDIGPDAHPPAVAFRVGDALRKAGIRAVVEVTGPGSERTAYHEAALSAGVPVWLAGPDSARHDSARAESVRAEPAHAEPAPAPTGPASVPPPPEPQHPEPQLQEPQLQEPQRSVPAAPEHPPAVAAVPEAPTSDGAVRDDSPVREQPAAPAPEPAPSSRGWTAEPPRSARSSGEPGRGRRSRHPARTQAEPPENAGGELPRGGEGGQVVEFPQPQHDVEQENRSAQTTEMSREEVAQLRAAIAEDRDKGQALASADLDSDQLARIPDLNLDDPQLTDRDRELLRELHAELAERERAEAQRQRTNGTSAGGADAR</sequence>
<evidence type="ECO:0000313" key="2">
    <source>
        <dbReference type="EMBL" id="MBB3663250.1"/>
    </source>
</evidence>
<feature type="compositionally biased region" description="Basic and acidic residues" evidence="1">
    <location>
        <begin position="211"/>
        <end position="228"/>
    </location>
</feature>
<protein>
    <submittedName>
        <fullName evidence="2">Uncharacterized protein</fullName>
    </submittedName>
</protein>
<gene>
    <name evidence="2" type="ORF">FB384_002154</name>
</gene>
<comment type="caution">
    <text evidence="2">The sequence shown here is derived from an EMBL/GenBank/DDBJ whole genome shotgun (WGS) entry which is preliminary data.</text>
</comment>
<feature type="compositionally biased region" description="Low complexity" evidence="1">
    <location>
        <begin position="316"/>
        <end position="326"/>
    </location>
</feature>
<dbReference type="AlphaFoldDB" id="A0A839XIZ5"/>
<dbReference type="RefSeq" id="WP_183782231.1">
    <property type="nucleotide sequence ID" value="NZ_JACIBS010000001.1"/>
</dbReference>
<evidence type="ECO:0000313" key="3">
    <source>
        <dbReference type="Proteomes" id="UP000564573"/>
    </source>
</evidence>
<feature type="region of interest" description="Disordered" evidence="1">
    <location>
        <begin position="209"/>
        <end position="466"/>
    </location>
</feature>
<keyword evidence="3" id="KW-1185">Reference proteome</keyword>
<dbReference type="Proteomes" id="UP000564573">
    <property type="component" value="Unassembled WGS sequence"/>
</dbReference>
<proteinExistence type="predicted"/>
<accession>A0A839XIZ5</accession>
<dbReference type="EMBL" id="JACIBS010000001">
    <property type="protein sequence ID" value="MBB3663250.1"/>
    <property type="molecule type" value="Genomic_DNA"/>
</dbReference>
<feature type="compositionally biased region" description="Pro residues" evidence="1">
    <location>
        <begin position="232"/>
        <end position="247"/>
    </location>
</feature>